<dbReference type="InterPro" id="IPR020103">
    <property type="entry name" value="PsdUridine_synth_cat_dom_sf"/>
</dbReference>
<dbReference type="GO" id="GO:0160148">
    <property type="term" value="F:tRNA pseudouridine(55) synthase activity"/>
    <property type="evidence" value="ECO:0007669"/>
    <property type="project" value="UniProtKB-EC"/>
</dbReference>
<dbReference type="GO" id="GO:1990481">
    <property type="term" value="P:mRNA pseudouridine synthesis"/>
    <property type="evidence" value="ECO:0007669"/>
    <property type="project" value="TreeGrafter"/>
</dbReference>
<comment type="similarity">
    <text evidence="2">Belongs to the pseudouridine synthase TruB family.</text>
</comment>
<dbReference type="Gene3D" id="3.30.2350.10">
    <property type="entry name" value="Pseudouridine synthase"/>
    <property type="match status" value="1"/>
</dbReference>
<name>A0A9P6YGX4_RHIOR</name>
<evidence type="ECO:0000256" key="3">
    <source>
        <dbReference type="ARBA" id="ARBA00012787"/>
    </source>
</evidence>
<dbReference type="HAMAP" id="MF_01080">
    <property type="entry name" value="TruB_bact"/>
    <property type="match status" value="1"/>
</dbReference>
<evidence type="ECO:0000256" key="4">
    <source>
        <dbReference type="ARBA" id="ARBA00022694"/>
    </source>
</evidence>
<keyword evidence="5" id="KW-0413">Isomerase</keyword>
<evidence type="ECO:0000313" key="7">
    <source>
        <dbReference type="EMBL" id="KAG1548143.1"/>
    </source>
</evidence>
<protein>
    <recommendedName>
        <fullName evidence="3">tRNA pseudouridine(55) synthase</fullName>
        <ecNumber evidence="3">5.4.99.25</ecNumber>
    </recommendedName>
</protein>
<evidence type="ECO:0000256" key="1">
    <source>
        <dbReference type="ARBA" id="ARBA00001166"/>
    </source>
</evidence>
<dbReference type="GO" id="GO:0006400">
    <property type="term" value="P:tRNA modification"/>
    <property type="evidence" value="ECO:0007669"/>
    <property type="project" value="TreeGrafter"/>
</dbReference>
<evidence type="ECO:0000259" key="6">
    <source>
        <dbReference type="Pfam" id="PF01509"/>
    </source>
</evidence>
<gene>
    <name evidence="7" type="ORF">G6F51_003842</name>
</gene>
<keyword evidence="4" id="KW-0819">tRNA processing</keyword>
<dbReference type="InterPro" id="IPR014780">
    <property type="entry name" value="tRNA_psdUridine_synth_TruB"/>
</dbReference>
<dbReference type="AlphaFoldDB" id="A0A9P6YGX4"/>
<dbReference type="GO" id="GO:0005634">
    <property type="term" value="C:nucleus"/>
    <property type="evidence" value="ECO:0007669"/>
    <property type="project" value="TreeGrafter"/>
</dbReference>
<dbReference type="PANTHER" id="PTHR13767">
    <property type="entry name" value="TRNA-PSEUDOURIDINE SYNTHASE"/>
    <property type="match status" value="1"/>
</dbReference>
<comment type="caution">
    <text evidence="7">The sequence shown here is derived from an EMBL/GenBank/DDBJ whole genome shotgun (WGS) entry which is preliminary data.</text>
</comment>
<dbReference type="Pfam" id="PF01509">
    <property type="entry name" value="TruB_N"/>
    <property type="match status" value="1"/>
</dbReference>
<dbReference type="SUPFAM" id="SSF55120">
    <property type="entry name" value="Pseudouridine synthase"/>
    <property type="match status" value="1"/>
</dbReference>
<dbReference type="EMBL" id="JAANIT010000396">
    <property type="protein sequence ID" value="KAG1548143.1"/>
    <property type="molecule type" value="Genomic_DNA"/>
</dbReference>
<feature type="domain" description="Pseudouridine synthase II N-terminal" evidence="6">
    <location>
        <begin position="49"/>
        <end position="193"/>
    </location>
</feature>
<reference evidence="7" key="1">
    <citation type="journal article" date="2020" name="Microb. Genom.">
        <title>Genetic diversity of clinical and environmental Mucorales isolates obtained from an investigation of mucormycosis cases among solid organ transplant recipients.</title>
        <authorList>
            <person name="Nguyen M.H."/>
            <person name="Kaul D."/>
            <person name="Muto C."/>
            <person name="Cheng S.J."/>
            <person name="Richter R.A."/>
            <person name="Bruno V.M."/>
            <person name="Liu G."/>
            <person name="Beyhan S."/>
            <person name="Sundermann A.J."/>
            <person name="Mounaud S."/>
            <person name="Pasculle A.W."/>
            <person name="Nierman W.C."/>
            <person name="Driscoll E."/>
            <person name="Cumbie R."/>
            <person name="Clancy C.J."/>
            <person name="Dupont C.L."/>
        </authorList>
    </citation>
    <scope>NUCLEOTIDE SEQUENCE</scope>
    <source>
        <strain evidence="7">GL16</strain>
    </source>
</reference>
<dbReference type="Proteomes" id="UP000717996">
    <property type="component" value="Unassembled WGS sequence"/>
</dbReference>
<evidence type="ECO:0000256" key="2">
    <source>
        <dbReference type="ARBA" id="ARBA00008999"/>
    </source>
</evidence>
<dbReference type="PANTHER" id="PTHR13767:SF2">
    <property type="entry name" value="PSEUDOURIDYLATE SYNTHASE TRUB1"/>
    <property type="match status" value="1"/>
</dbReference>
<evidence type="ECO:0000313" key="8">
    <source>
        <dbReference type="Proteomes" id="UP000717996"/>
    </source>
</evidence>
<proteinExistence type="inferred from homology"/>
<comment type="catalytic activity">
    <reaction evidence="1">
        <text>a uridine in mRNA = a pseudouridine in mRNA</text>
        <dbReference type="Rhea" id="RHEA:56644"/>
        <dbReference type="Rhea" id="RHEA-COMP:14658"/>
        <dbReference type="Rhea" id="RHEA-COMP:14659"/>
        <dbReference type="ChEBI" id="CHEBI:65314"/>
        <dbReference type="ChEBI" id="CHEBI:65315"/>
    </reaction>
</comment>
<evidence type="ECO:0000256" key="5">
    <source>
        <dbReference type="ARBA" id="ARBA00023235"/>
    </source>
</evidence>
<dbReference type="NCBIfam" id="TIGR00431">
    <property type="entry name" value="TruB"/>
    <property type="match status" value="1"/>
</dbReference>
<dbReference type="InterPro" id="IPR002501">
    <property type="entry name" value="PsdUridine_synth_N"/>
</dbReference>
<dbReference type="GO" id="GO:0003723">
    <property type="term" value="F:RNA binding"/>
    <property type="evidence" value="ECO:0007669"/>
    <property type="project" value="InterPro"/>
</dbReference>
<accession>A0A9P6YGX4</accession>
<organism evidence="7 8">
    <name type="scientific">Rhizopus oryzae</name>
    <name type="common">Mucormycosis agent</name>
    <name type="synonym">Rhizopus arrhizus var. delemar</name>
    <dbReference type="NCBI Taxonomy" id="64495"/>
    <lineage>
        <taxon>Eukaryota</taxon>
        <taxon>Fungi</taxon>
        <taxon>Fungi incertae sedis</taxon>
        <taxon>Mucoromycota</taxon>
        <taxon>Mucoromycotina</taxon>
        <taxon>Mucoromycetes</taxon>
        <taxon>Mucorales</taxon>
        <taxon>Mucorineae</taxon>
        <taxon>Rhizopodaceae</taxon>
        <taxon>Rhizopus</taxon>
    </lineage>
</organism>
<dbReference type="EC" id="5.4.99.25" evidence="3"/>
<dbReference type="OrthoDB" id="9995526at2759"/>
<sequence length="249" mass="27617">MLRNSLNGVFSVYKPKGLNSRKATDYVQLALSNELLGRTSSKLKRNELIKIGHGGTLDPLAEGVLVLGVGSGCKQLSNYLKCNKEYIVTAKLGQSTDTFDSEGKVINQGNIDHLTADLVEETLRAFKGTISQTPPIYSALRMNGKRLYDYARDNIPLPKPIQPRTVLIEEIELVNFSGDMCSFRVQCGGGTYMRSLVHDMAISMDTFGHMTGLQRTRQGVFNLNNSLLLNEEEITVPNVESKIKQFEVI</sequence>